<feature type="transmembrane region" description="Helical" evidence="1">
    <location>
        <begin position="87"/>
        <end position="103"/>
    </location>
</feature>
<feature type="transmembrane region" description="Helical" evidence="1">
    <location>
        <begin position="109"/>
        <end position="131"/>
    </location>
</feature>
<accession>A0ABT1C7K1</accession>
<protein>
    <submittedName>
        <fullName evidence="2">DUF6163 family protein</fullName>
    </submittedName>
</protein>
<keyword evidence="1" id="KW-0472">Membrane</keyword>
<reference evidence="2 3" key="1">
    <citation type="submission" date="2022-06" db="EMBL/GenBank/DDBJ databases">
        <title>Mesorhizobium sp. strain RP14 Genome sequencing and assembly.</title>
        <authorList>
            <person name="Kim I."/>
        </authorList>
    </citation>
    <scope>NUCLEOTIDE SEQUENCE [LARGE SCALE GENOMIC DNA]</scope>
    <source>
        <strain evidence="3">RP14(2022)</strain>
    </source>
</reference>
<comment type="caution">
    <text evidence="2">The sequence shown here is derived from an EMBL/GenBank/DDBJ whole genome shotgun (WGS) entry which is preliminary data.</text>
</comment>
<name>A0ABT1C7K1_9HYPH</name>
<sequence>MTDEQLSRLSTRPSTTELLFEWFQRIVALYCLIFGVFYWVRLLGFYEGPLWRFDLMPTYWQVAAVLLAVFFPFAAIGLWMLASWGPIIWFICAVVETVMYAALPDLFGTNYSVLAVHAMVAIVYIAFVVVISRRRRGREVSHY</sequence>
<evidence type="ECO:0000313" key="2">
    <source>
        <dbReference type="EMBL" id="MCO6050784.1"/>
    </source>
</evidence>
<organism evidence="2 3">
    <name type="scientific">Mesorhizobium liriopis</name>
    <dbReference type="NCBI Taxonomy" id="2953882"/>
    <lineage>
        <taxon>Bacteria</taxon>
        <taxon>Pseudomonadati</taxon>
        <taxon>Pseudomonadota</taxon>
        <taxon>Alphaproteobacteria</taxon>
        <taxon>Hyphomicrobiales</taxon>
        <taxon>Phyllobacteriaceae</taxon>
        <taxon>Mesorhizobium</taxon>
    </lineage>
</organism>
<keyword evidence="1" id="KW-1133">Transmembrane helix</keyword>
<keyword evidence="3" id="KW-1185">Reference proteome</keyword>
<dbReference type="InterPro" id="IPR046161">
    <property type="entry name" value="DUF6163"/>
</dbReference>
<dbReference type="Proteomes" id="UP001205906">
    <property type="component" value="Unassembled WGS sequence"/>
</dbReference>
<evidence type="ECO:0000256" key="1">
    <source>
        <dbReference type="SAM" id="Phobius"/>
    </source>
</evidence>
<gene>
    <name evidence="2" type="ORF">NGM99_13445</name>
</gene>
<evidence type="ECO:0000313" key="3">
    <source>
        <dbReference type="Proteomes" id="UP001205906"/>
    </source>
</evidence>
<feature type="transmembrane region" description="Helical" evidence="1">
    <location>
        <begin position="22"/>
        <end position="40"/>
    </location>
</feature>
<dbReference type="RefSeq" id="WP_252819708.1">
    <property type="nucleotide sequence ID" value="NZ_JAMXQS010000006.1"/>
</dbReference>
<dbReference type="EMBL" id="JAMXQS010000006">
    <property type="protein sequence ID" value="MCO6050784.1"/>
    <property type="molecule type" value="Genomic_DNA"/>
</dbReference>
<keyword evidence="1" id="KW-0812">Transmembrane</keyword>
<proteinExistence type="predicted"/>
<feature type="transmembrane region" description="Helical" evidence="1">
    <location>
        <begin position="60"/>
        <end position="80"/>
    </location>
</feature>
<dbReference type="Pfam" id="PF19660">
    <property type="entry name" value="DUF6163"/>
    <property type="match status" value="1"/>
</dbReference>